<evidence type="ECO:0000313" key="3">
    <source>
        <dbReference type="Proteomes" id="UP000318509"/>
    </source>
</evidence>
<dbReference type="Pfam" id="PF18896">
    <property type="entry name" value="SLT_3"/>
    <property type="match status" value="1"/>
</dbReference>
<feature type="domain" description="Transglycosylase SLT" evidence="1">
    <location>
        <begin position="8"/>
        <end position="97"/>
    </location>
</feature>
<gene>
    <name evidence="2" type="ORF">E6H00_12875</name>
</gene>
<dbReference type="InterPro" id="IPR023346">
    <property type="entry name" value="Lysozyme-like_dom_sf"/>
</dbReference>
<evidence type="ECO:0000259" key="1">
    <source>
        <dbReference type="Pfam" id="PF18896"/>
    </source>
</evidence>
<dbReference type="AlphaFoldDB" id="A0A537JXU9"/>
<dbReference type="Gene3D" id="1.10.530.10">
    <property type="match status" value="1"/>
</dbReference>
<comment type="caution">
    <text evidence="2">The sequence shown here is derived from an EMBL/GenBank/DDBJ whole genome shotgun (WGS) entry which is preliminary data.</text>
</comment>
<protein>
    <recommendedName>
        <fullName evidence="1">Transglycosylase SLT domain-containing protein</fullName>
    </recommendedName>
</protein>
<reference evidence="2 3" key="1">
    <citation type="journal article" date="2019" name="Nat. Microbiol.">
        <title>Mediterranean grassland soil C-N compound turnover is dependent on rainfall and depth, and is mediated by genomically divergent microorganisms.</title>
        <authorList>
            <person name="Diamond S."/>
            <person name="Andeer P.F."/>
            <person name="Li Z."/>
            <person name="Crits-Christoph A."/>
            <person name="Burstein D."/>
            <person name="Anantharaman K."/>
            <person name="Lane K.R."/>
            <person name="Thomas B.C."/>
            <person name="Pan C."/>
            <person name="Northen T.R."/>
            <person name="Banfield J.F."/>
        </authorList>
    </citation>
    <scope>NUCLEOTIDE SEQUENCE [LARGE SCALE GENOMIC DNA]</scope>
    <source>
        <strain evidence="2">NP_3</strain>
    </source>
</reference>
<dbReference type="SUPFAM" id="SSF53955">
    <property type="entry name" value="Lysozyme-like"/>
    <property type="match status" value="1"/>
</dbReference>
<dbReference type="Proteomes" id="UP000318509">
    <property type="component" value="Unassembled WGS sequence"/>
</dbReference>
<name>A0A537JXU9_9BACT</name>
<sequence length="164" mass="16932">MNASDIAALAQNAGFSGSDVGVAVAIALAESSGNPGAYNPEPLARGGTPPGQGSYGLWQIYLKMHPEFAGQNLYDPATNAAAAYRVYQSSGFRAWTTYRDGTYAQYLPAATQAPLTLDAATGQPIPDLTPTPPDVMTIAPARSQILVLTAAGIGLYLLADALAD</sequence>
<proteinExistence type="predicted"/>
<organism evidence="2 3">
    <name type="scientific">Candidatus Segetimicrobium genomatis</name>
    <dbReference type="NCBI Taxonomy" id="2569760"/>
    <lineage>
        <taxon>Bacteria</taxon>
        <taxon>Bacillati</taxon>
        <taxon>Candidatus Sysuimicrobiota</taxon>
        <taxon>Candidatus Sysuimicrobiia</taxon>
        <taxon>Candidatus Sysuimicrobiales</taxon>
        <taxon>Candidatus Segetimicrobiaceae</taxon>
        <taxon>Candidatus Segetimicrobium</taxon>
    </lineage>
</organism>
<evidence type="ECO:0000313" key="2">
    <source>
        <dbReference type="EMBL" id="TMI88320.1"/>
    </source>
</evidence>
<dbReference type="EMBL" id="VBAK01000141">
    <property type="protein sequence ID" value="TMI88320.1"/>
    <property type="molecule type" value="Genomic_DNA"/>
</dbReference>
<accession>A0A537JXU9</accession>
<dbReference type="InterPro" id="IPR043992">
    <property type="entry name" value="SLT_3"/>
</dbReference>